<comment type="caution">
    <text evidence="2">The sequence shown here is derived from an EMBL/GenBank/DDBJ whole genome shotgun (WGS) entry which is preliminary data.</text>
</comment>
<accession>A0ABT6D214</accession>
<dbReference type="Proteomes" id="UP001146336">
    <property type="component" value="Unassembled WGS sequence"/>
</dbReference>
<feature type="compositionally biased region" description="Polar residues" evidence="1">
    <location>
        <begin position="88"/>
        <end position="118"/>
    </location>
</feature>
<dbReference type="EMBL" id="JAOZFC020000001">
    <property type="protein sequence ID" value="MDF9299441.1"/>
    <property type="molecule type" value="Genomic_DNA"/>
</dbReference>
<gene>
    <name evidence="2" type="ORF">OIT47_003910</name>
</gene>
<organism evidence="2 3">
    <name type="scientific">Weissella fermenti</name>
    <dbReference type="NCBI Taxonomy" id="2987699"/>
    <lineage>
        <taxon>Bacteria</taxon>
        <taxon>Bacillati</taxon>
        <taxon>Bacillota</taxon>
        <taxon>Bacilli</taxon>
        <taxon>Lactobacillales</taxon>
        <taxon>Lactobacillaceae</taxon>
        <taxon>Weissella</taxon>
    </lineage>
</organism>
<protein>
    <submittedName>
        <fullName evidence="2">Uncharacterized protein</fullName>
    </submittedName>
</protein>
<dbReference type="RefSeq" id="WP_199403924.1">
    <property type="nucleotide sequence ID" value="NZ_JAOZFC020000001.1"/>
</dbReference>
<proteinExistence type="predicted"/>
<name>A0ABT6D214_9LACO</name>
<evidence type="ECO:0000313" key="2">
    <source>
        <dbReference type="EMBL" id="MDF9299441.1"/>
    </source>
</evidence>
<sequence>MNKNEFAKASETPKKRSAWVIAGMTALTVGASIVGPEVVDEIQNEAGNNEPRSSVKVKKSSSPITKIGDILFESRSASADAVNTVTDANGGNHSFKSTQTQVTSNFTGSGTGFSNASGSYGGSLPRLQL</sequence>
<evidence type="ECO:0000313" key="3">
    <source>
        <dbReference type="Proteomes" id="UP001146336"/>
    </source>
</evidence>
<reference evidence="2" key="1">
    <citation type="submission" date="2023-03" db="EMBL/GenBank/DDBJ databases">
        <title>Comparative genomics of Weissella fermenti BK2, and weissella type species.</title>
        <authorList>
            <person name="Lee J.K."/>
            <person name="Baek J.H."/>
            <person name="Kim J.M."/>
            <person name="Choi D.G."/>
            <person name="Jeon C.O."/>
        </authorList>
    </citation>
    <scope>NUCLEOTIDE SEQUENCE</scope>
    <source>
        <strain evidence="2">BK2</strain>
    </source>
</reference>
<keyword evidence="3" id="KW-1185">Reference proteome</keyword>
<feature type="region of interest" description="Disordered" evidence="1">
    <location>
        <begin position="88"/>
        <end position="129"/>
    </location>
</feature>
<evidence type="ECO:0000256" key="1">
    <source>
        <dbReference type="SAM" id="MobiDB-lite"/>
    </source>
</evidence>